<organism evidence="3 4">
    <name type="scientific">Coniosporium apollinis</name>
    <dbReference type="NCBI Taxonomy" id="61459"/>
    <lineage>
        <taxon>Eukaryota</taxon>
        <taxon>Fungi</taxon>
        <taxon>Dikarya</taxon>
        <taxon>Ascomycota</taxon>
        <taxon>Pezizomycotina</taxon>
        <taxon>Dothideomycetes</taxon>
        <taxon>Dothideomycetes incertae sedis</taxon>
        <taxon>Coniosporium</taxon>
    </lineage>
</organism>
<dbReference type="EMBL" id="JAPDRL010000090">
    <property type="protein sequence ID" value="KAJ9658207.1"/>
    <property type="molecule type" value="Genomic_DNA"/>
</dbReference>
<evidence type="ECO:0000256" key="2">
    <source>
        <dbReference type="SAM" id="MobiDB-lite"/>
    </source>
</evidence>
<feature type="coiled-coil region" evidence="1">
    <location>
        <begin position="202"/>
        <end position="234"/>
    </location>
</feature>
<comment type="caution">
    <text evidence="3">The sequence shown here is derived from an EMBL/GenBank/DDBJ whole genome shotgun (WGS) entry which is preliminary data.</text>
</comment>
<gene>
    <name evidence="3" type="ORF">H2201_007880</name>
</gene>
<reference evidence="3" key="1">
    <citation type="submission" date="2022-10" db="EMBL/GenBank/DDBJ databases">
        <title>Culturing micro-colonial fungi from biological soil crusts in the Mojave desert and describing Neophaeococcomyces mojavensis, and introducing the new genera and species Taxawa tesnikishii.</title>
        <authorList>
            <person name="Kurbessoian T."/>
            <person name="Stajich J.E."/>
        </authorList>
    </citation>
    <scope>NUCLEOTIDE SEQUENCE</scope>
    <source>
        <strain evidence="3">TK_1</strain>
    </source>
</reference>
<sequence>MANPEFQLRLRDHFGNPARWPKTLNDMLIERTFELIEISPPVRRALEGNRHGDNELDLNFSNRGMVQDLITYYNSLIRSFVAFESMPDQTWADDLRRWNRQRVQRGRRALREAITQARSLAETDLATLRRLLVKRHHIAVAEAGPSGTNRRPARERGAANEQLNHRGNRANLPGAGGELVPLDELSRRLAETLQVEDDRHNRQAMTDASRRLAEELQREEADQQRRAAAEASNRLIGQAREEDRCHRQAEDEATHRLVERLRDEEVRERREREHASERLAADLRREEELHRQRMDEESRQLAAQLQEEEAFERRILMYDAPVRSGRQFAREEREDYRRMEGQPRQLAQRWQQESVDEEGGIAAVRAVYRRQVEPREDHRQRERPLWGGAFAIRREQMGGNDWEEERQRLLAGGANAFANEPARRR</sequence>
<dbReference type="Proteomes" id="UP001172684">
    <property type="component" value="Unassembled WGS sequence"/>
</dbReference>
<evidence type="ECO:0000313" key="3">
    <source>
        <dbReference type="EMBL" id="KAJ9658207.1"/>
    </source>
</evidence>
<feature type="coiled-coil region" evidence="1">
    <location>
        <begin position="258"/>
        <end position="314"/>
    </location>
</feature>
<proteinExistence type="predicted"/>
<name>A0ABQ9NIG5_9PEZI</name>
<keyword evidence="4" id="KW-1185">Reference proteome</keyword>
<evidence type="ECO:0000256" key="1">
    <source>
        <dbReference type="SAM" id="Coils"/>
    </source>
</evidence>
<feature type="region of interest" description="Disordered" evidence="2">
    <location>
        <begin position="142"/>
        <end position="178"/>
    </location>
</feature>
<evidence type="ECO:0000313" key="4">
    <source>
        <dbReference type="Proteomes" id="UP001172684"/>
    </source>
</evidence>
<keyword evidence="1" id="KW-0175">Coiled coil</keyword>
<accession>A0ABQ9NIG5</accession>
<protein>
    <submittedName>
        <fullName evidence="3">Uncharacterized protein</fullName>
    </submittedName>
</protein>